<accession>A0ABQ8YR90</accession>
<feature type="region of interest" description="Disordered" evidence="20">
    <location>
        <begin position="337"/>
        <end position="486"/>
    </location>
</feature>
<keyword evidence="7" id="KW-0378">Hydrolase</keyword>
<evidence type="ECO:0000313" key="25">
    <source>
        <dbReference type="Proteomes" id="UP001150062"/>
    </source>
</evidence>
<evidence type="ECO:0000256" key="17">
    <source>
        <dbReference type="ARBA" id="ARBA00047986"/>
    </source>
</evidence>
<dbReference type="SUPFAM" id="SSF49562">
    <property type="entry name" value="C2 domain (Calcium/lipid-binding domain, CaLB)"/>
    <property type="match status" value="1"/>
</dbReference>
<dbReference type="InterPro" id="IPR029023">
    <property type="entry name" value="Tensin_phosphatase"/>
</dbReference>
<dbReference type="PROSITE" id="PS51181">
    <property type="entry name" value="PPASE_TENSIN"/>
    <property type="match status" value="1"/>
</dbReference>
<keyword evidence="8" id="KW-0904">Protein phosphatase</keyword>
<evidence type="ECO:0000256" key="7">
    <source>
        <dbReference type="ARBA" id="ARBA00022801"/>
    </source>
</evidence>
<dbReference type="PANTHER" id="PTHR12305:SF81">
    <property type="entry name" value="PHOSPHATIDYLINOSITOL 3,4,5-TRISPHOSPHATE 3-PHOSPHATASE AND DUAL-SPECIFICITY PROTEIN PHOSPHATASE PTEN"/>
    <property type="match status" value="1"/>
</dbReference>
<evidence type="ECO:0000256" key="5">
    <source>
        <dbReference type="ARBA" id="ARBA00013081"/>
    </source>
</evidence>
<dbReference type="InterPro" id="IPR057023">
    <property type="entry name" value="PTP-SAK"/>
</dbReference>
<evidence type="ECO:0000256" key="9">
    <source>
        <dbReference type="ARBA" id="ARBA00023098"/>
    </source>
</evidence>
<comment type="caution">
    <text evidence="24">The sequence shown here is derived from an EMBL/GenBank/DDBJ whole genome shotgun (WGS) entry which is preliminary data.</text>
</comment>
<dbReference type="EMBL" id="JAOAOG010000127">
    <property type="protein sequence ID" value="KAJ6247133.1"/>
    <property type="molecule type" value="Genomic_DNA"/>
</dbReference>
<dbReference type="Gene3D" id="2.60.40.1110">
    <property type="match status" value="1"/>
</dbReference>
<dbReference type="EC" id="3.1.3.67" evidence="3"/>
<dbReference type="SUPFAM" id="SSF52799">
    <property type="entry name" value="(Phosphotyrosine protein) phosphatases II"/>
    <property type="match status" value="1"/>
</dbReference>
<reference evidence="24" key="1">
    <citation type="submission" date="2022-08" db="EMBL/GenBank/DDBJ databases">
        <title>Novel sulfate-reducing endosymbionts in the free-living metamonad Anaeramoeba.</title>
        <authorList>
            <person name="Jerlstrom-Hultqvist J."/>
            <person name="Cepicka I."/>
            <person name="Gallot-Lavallee L."/>
            <person name="Salas-Leiva D."/>
            <person name="Curtis B.A."/>
            <person name="Zahonova K."/>
            <person name="Pipaliya S."/>
            <person name="Dacks J."/>
            <person name="Roger A.J."/>
        </authorList>
    </citation>
    <scope>NUCLEOTIDE SEQUENCE</scope>
    <source>
        <strain evidence="24">Schooner1</strain>
    </source>
</reference>
<comment type="catalytic activity">
    <reaction evidence="19">
        <text>O-phospho-L-tyrosyl-[protein] + H2O = L-tyrosyl-[protein] + phosphate</text>
        <dbReference type="Rhea" id="RHEA:10684"/>
        <dbReference type="Rhea" id="RHEA-COMP:10136"/>
        <dbReference type="Rhea" id="RHEA-COMP:20101"/>
        <dbReference type="ChEBI" id="CHEBI:15377"/>
        <dbReference type="ChEBI" id="CHEBI:43474"/>
        <dbReference type="ChEBI" id="CHEBI:46858"/>
        <dbReference type="ChEBI" id="CHEBI:61978"/>
        <dbReference type="EC" id="3.1.3.48"/>
    </reaction>
    <physiologicalReaction direction="left-to-right" evidence="19">
        <dbReference type="Rhea" id="RHEA:10685"/>
    </physiologicalReaction>
</comment>
<dbReference type="CDD" id="cd14509">
    <property type="entry name" value="PTP_PTEN"/>
    <property type="match status" value="1"/>
</dbReference>
<evidence type="ECO:0000256" key="1">
    <source>
        <dbReference type="ARBA" id="ARBA00004496"/>
    </source>
</evidence>
<keyword evidence="9" id="KW-0443">Lipid metabolism</keyword>
<evidence type="ECO:0000256" key="3">
    <source>
        <dbReference type="ARBA" id="ARBA00013015"/>
    </source>
</evidence>
<feature type="compositionally biased region" description="Low complexity" evidence="20">
    <location>
        <begin position="362"/>
        <end position="375"/>
    </location>
</feature>
<dbReference type="Pfam" id="PF10409">
    <property type="entry name" value="PTEN_C2"/>
    <property type="match status" value="1"/>
</dbReference>
<comment type="subcellular location">
    <subcellularLocation>
        <location evidence="1">Cytoplasm</location>
    </subcellularLocation>
</comment>
<protein>
    <recommendedName>
        <fullName evidence="12">Phosphatidylinositol 3,4,5-trisphosphate 3-phosphatase and dual-specificity protein phosphatase PTEN</fullName>
        <ecNumber evidence="5">3.1.3.16</ecNumber>
        <ecNumber evidence="4">3.1.3.48</ecNumber>
        <ecNumber evidence="3">3.1.3.67</ecNumber>
    </recommendedName>
    <alternativeName>
        <fullName evidence="16">Inositol polyphosphate 3-phosphatase</fullName>
    </alternativeName>
</protein>
<comment type="similarity">
    <text evidence="2">Belongs to the PTEN phosphatase protein family.</text>
</comment>
<name>A0ABQ8YR90_9EUKA</name>
<evidence type="ECO:0000256" key="11">
    <source>
        <dbReference type="ARBA" id="ARBA00034268"/>
    </source>
</evidence>
<evidence type="ECO:0000259" key="22">
    <source>
        <dbReference type="PROSITE" id="PS51181"/>
    </source>
</evidence>
<organism evidence="24 25">
    <name type="scientific">Anaeramoeba flamelloides</name>
    <dbReference type="NCBI Taxonomy" id="1746091"/>
    <lineage>
        <taxon>Eukaryota</taxon>
        <taxon>Metamonada</taxon>
        <taxon>Anaeramoebidae</taxon>
        <taxon>Anaeramoeba</taxon>
    </lineage>
</organism>
<evidence type="ECO:0000256" key="12">
    <source>
        <dbReference type="ARBA" id="ARBA00034338"/>
    </source>
</evidence>
<evidence type="ECO:0000256" key="6">
    <source>
        <dbReference type="ARBA" id="ARBA00022490"/>
    </source>
</evidence>
<dbReference type="PROSITE" id="PS50056">
    <property type="entry name" value="TYR_PHOSPHATASE_2"/>
    <property type="match status" value="1"/>
</dbReference>
<evidence type="ECO:0000259" key="21">
    <source>
        <dbReference type="PROSITE" id="PS50056"/>
    </source>
</evidence>
<feature type="compositionally biased region" description="Polar residues" evidence="20">
    <location>
        <begin position="400"/>
        <end position="447"/>
    </location>
</feature>
<comment type="catalytic activity">
    <reaction evidence="18">
        <text>O-phospho-L-threonyl-[protein] + H2O = L-threonyl-[protein] + phosphate</text>
        <dbReference type="Rhea" id="RHEA:47004"/>
        <dbReference type="Rhea" id="RHEA-COMP:11060"/>
        <dbReference type="Rhea" id="RHEA-COMP:11605"/>
        <dbReference type="ChEBI" id="CHEBI:15377"/>
        <dbReference type="ChEBI" id="CHEBI:30013"/>
        <dbReference type="ChEBI" id="CHEBI:43474"/>
        <dbReference type="ChEBI" id="CHEBI:61977"/>
        <dbReference type="EC" id="3.1.3.16"/>
    </reaction>
    <physiologicalReaction direction="left-to-right" evidence="18">
        <dbReference type="Rhea" id="RHEA:47005"/>
    </physiologicalReaction>
</comment>
<feature type="compositionally biased region" description="Polar residues" evidence="20">
    <location>
        <begin position="454"/>
        <end position="486"/>
    </location>
</feature>
<comment type="catalytic activity">
    <reaction evidence="15">
        <text>1D-myo-inositol 1,3,4,5,6-pentakisphosphate + H2O = 1D-myo-inositol 1,4,5,6-tetrakisphosphate + phosphate</text>
        <dbReference type="Rhea" id="RHEA:77143"/>
        <dbReference type="ChEBI" id="CHEBI:15377"/>
        <dbReference type="ChEBI" id="CHEBI:43474"/>
        <dbReference type="ChEBI" id="CHEBI:57627"/>
        <dbReference type="ChEBI" id="CHEBI:57733"/>
    </reaction>
    <physiologicalReaction direction="left-to-right" evidence="15">
        <dbReference type="Rhea" id="RHEA:77144"/>
    </physiologicalReaction>
</comment>
<comment type="catalytic activity">
    <reaction evidence="17">
        <text>O-phospho-L-seryl-[protein] + H2O = L-seryl-[protein] + phosphate</text>
        <dbReference type="Rhea" id="RHEA:20629"/>
        <dbReference type="Rhea" id="RHEA-COMP:9863"/>
        <dbReference type="Rhea" id="RHEA-COMP:11604"/>
        <dbReference type="ChEBI" id="CHEBI:15377"/>
        <dbReference type="ChEBI" id="CHEBI:29999"/>
        <dbReference type="ChEBI" id="CHEBI:43474"/>
        <dbReference type="ChEBI" id="CHEBI:83421"/>
        <dbReference type="EC" id="3.1.3.16"/>
    </reaction>
    <physiologicalReaction direction="left-to-right" evidence="17">
        <dbReference type="Rhea" id="RHEA:20630"/>
    </physiologicalReaction>
</comment>
<evidence type="ECO:0000256" key="8">
    <source>
        <dbReference type="ARBA" id="ARBA00022912"/>
    </source>
</evidence>
<comment type="catalytic activity">
    <reaction evidence="13">
        <text>1D-myo-inositol 1,3,4,5-tetrakisphosphate + H2O = 1D-myo-inositol 1,4,5-trisphosphate + phosphate</text>
        <dbReference type="Rhea" id="RHEA:77155"/>
        <dbReference type="ChEBI" id="CHEBI:15377"/>
        <dbReference type="ChEBI" id="CHEBI:43474"/>
        <dbReference type="ChEBI" id="CHEBI:57895"/>
        <dbReference type="ChEBI" id="CHEBI:203600"/>
    </reaction>
    <physiologicalReaction direction="left-to-right" evidence="13">
        <dbReference type="Rhea" id="RHEA:77156"/>
    </physiologicalReaction>
</comment>
<evidence type="ECO:0000256" key="16">
    <source>
        <dbReference type="ARBA" id="ARBA00044309"/>
    </source>
</evidence>
<dbReference type="Pfam" id="PF22784">
    <property type="entry name" value="PTP-SAK"/>
    <property type="match status" value="1"/>
</dbReference>
<sequence length="486" mass="56337">MTTPIRKLVSKKKKRLKTAGFNLDMSYITSQIVTMGFPASKLEGMYRNKMTDVVKYLDQYHKDKYYIYNLCSEKDYDPDNFYGRVQKFPFEDHNPPPIELMMTFCKHAGKWLSQGEDYLVVVHCKAGKGRSGVMACCLMIYLGIVSTARESLDFYGNQRTKNGKGVTIPSQRRYVGYFEKIHKNGLKPPYVAKLQAITLGPLKKIEFSAKRDKKSPMIEIYDIKWKKIFTSKKAYIDFYIDENNYLICNFKAPFPCVGDVRIAFYNQNEHLFNLWFNSAYIQNKQIATNKFGLDKLVKNKSIKSFSVKVEFEEISKNVENKNLYDNILTEKEIKQKVKEKKNSEKKLKKLKNKSKNLDLDQKSSSTRKSSVSENSMDNESKNLGLNNKEIKIGNEKKSSNQKNTNFTTYSKNNNTQRAKTNYNTKPTHGQPNKNQITSIRKSSNNGINPLLNRRYNNNFQNHESKSPNNTKMINQPKKSFGNNKLN</sequence>
<comment type="catalytic activity">
    <reaction evidence="11">
        <text>1,2-dioctanoyl-sn-glycero-3-phospho-(1D-myo-inositol-3,4,5-trisphosphate) + H2O = 1,2-dioctanoyl-sn-glycero-3-phospho-(1D-myo-inositol-4,5-bisphosphate) + phosphate</text>
        <dbReference type="Rhea" id="RHEA:43552"/>
        <dbReference type="ChEBI" id="CHEBI:15377"/>
        <dbReference type="ChEBI" id="CHEBI:43474"/>
        <dbReference type="ChEBI" id="CHEBI:83416"/>
        <dbReference type="ChEBI" id="CHEBI:83419"/>
    </reaction>
    <physiologicalReaction direction="left-to-right" evidence="11">
        <dbReference type="Rhea" id="RHEA:43553"/>
    </physiologicalReaction>
</comment>
<feature type="domain" description="Phosphatase tensin-type" evidence="22">
    <location>
        <begin position="14"/>
        <end position="185"/>
    </location>
</feature>
<dbReference type="PROSITE" id="PS51182">
    <property type="entry name" value="C2_TENSIN"/>
    <property type="match status" value="1"/>
</dbReference>
<proteinExistence type="inferred from homology"/>
<evidence type="ECO:0000256" key="20">
    <source>
        <dbReference type="SAM" id="MobiDB-lite"/>
    </source>
</evidence>
<keyword evidence="6" id="KW-0963">Cytoplasm</keyword>
<evidence type="ECO:0000256" key="10">
    <source>
        <dbReference type="ARBA" id="ARBA00034256"/>
    </source>
</evidence>
<dbReference type="InterPro" id="IPR000387">
    <property type="entry name" value="Tyr_Pase_dom"/>
</dbReference>
<dbReference type="InterPro" id="IPR035892">
    <property type="entry name" value="C2_domain_sf"/>
</dbReference>
<evidence type="ECO:0000256" key="14">
    <source>
        <dbReference type="ARBA" id="ARBA00043760"/>
    </source>
</evidence>
<gene>
    <name evidence="24" type="ORF">M0813_18658</name>
</gene>
<dbReference type="InterPro" id="IPR016130">
    <property type="entry name" value="Tyr_Pase_AS"/>
</dbReference>
<feature type="domain" description="C2 tensin-type" evidence="23">
    <location>
        <begin position="189"/>
        <end position="314"/>
    </location>
</feature>
<evidence type="ECO:0000256" key="2">
    <source>
        <dbReference type="ARBA" id="ARBA00007881"/>
    </source>
</evidence>
<dbReference type="EC" id="3.1.3.48" evidence="4"/>
<evidence type="ECO:0000313" key="24">
    <source>
        <dbReference type="EMBL" id="KAJ6247133.1"/>
    </source>
</evidence>
<evidence type="ECO:0000256" key="18">
    <source>
        <dbReference type="ARBA" id="ARBA00048832"/>
    </source>
</evidence>
<comment type="catalytic activity">
    <reaction evidence="14">
        <text>a 1,2-diacyl-sn-glycero-3-phospho-(1D-myo-inositol-3,4,5-trisphosphate) + H2O = a 1,2-diacyl-sn-glycero-3-phospho-(1D-myo-inositol-4,5-bisphosphate) + phosphate</text>
        <dbReference type="Rhea" id="RHEA:25017"/>
        <dbReference type="ChEBI" id="CHEBI:15377"/>
        <dbReference type="ChEBI" id="CHEBI:43474"/>
        <dbReference type="ChEBI" id="CHEBI:57836"/>
        <dbReference type="ChEBI" id="CHEBI:58456"/>
        <dbReference type="EC" id="3.1.3.67"/>
    </reaction>
    <physiologicalReaction direction="left-to-right" evidence="14">
        <dbReference type="Rhea" id="RHEA:25018"/>
    </physiologicalReaction>
</comment>
<dbReference type="InterPro" id="IPR051281">
    <property type="entry name" value="Dual-spec_lipid-protein_phosph"/>
</dbReference>
<dbReference type="EC" id="3.1.3.16" evidence="5"/>
<evidence type="ECO:0000256" key="15">
    <source>
        <dbReference type="ARBA" id="ARBA00043762"/>
    </source>
</evidence>
<evidence type="ECO:0000256" key="19">
    <source>
        <dbReference type="ARBA" id="ARBA00051341"/>
    </source>
</evidence>
<comment type="catalytic activity">
    <reaction evidence="10">
        <text>1,2-dihexadecanoyl-sn-glycero-3-phospho-(1D-myo-inositol-3,4,5-trisphosphate) + H2O = 1,2-dihexadecanoyl-sn-glycero-3-phospho-(1D-myo-inositol-4,5-bisphosphate) + phosphate</text>
        <dbReference type="Rhea" id="RHEA:43560"/>
        <dbReference type="ChEBI" id="CHEBI:15377"/>
        <dbReference type="ChEBI" id="CHEBI:43474"/>
        <dbReference type="ChEBI" id="CHEBI:83420"/>
        <dbReference type="ChEBI" id="CHEBI:83423"/>
    </reaction>
    <physiologicalReaction direction="left-to-right" evidence="10">
        <dbReference type="Rhea" id="RHEA:43561"/>
    </physiologicalReaction>
</comment>
<evidence type="ECO:0000259" key="23">
    <source>
        <dbReference type="PROSITE" id="PS51182"/>
    </source>
</evidence>
<dbReference type="InterPro" id="IPR045101">
    <property type="entry name" value="PTP_PTEN"/>
</dbReference>
<feature type="compositionally biased region" description="Basic and acidic residues" evidence="20">
    <location>
        <begin position="388"/>
        <end position="398"/>
    </location>
</feature>
<dbReference type="Proteomes" id="UP001150062">
    <property type="component" value="Unassembled WGS sequence"/>
</dbReference>
<feature type="domain" description="Tyrosine specific protein phosphatases" evidence="21">
    <location>
        <begin position="99"/>
        <end position="173"/>
    </location>
</feature>
<dbReference type="SMART" id="SM01326">
    <property type="entry name" value="PTEN_C2"/>
    <property type="match status" value="1"/>
</dbReference>
<keyword evidence="25" id="KW-1185">Reference proteome</keyword>
<dbReference type="PANTHER" id="PTHR12305">
    <property type="entry name" value="PHOSPHATASE WITH HOMOLOGY TO TENSIN"/>
    <property type="match status" value="1"/>
</dbReference>
<dbReference type="InterPro" id="IPR014020">
    <property type="entry name" value="Tensin_C2-dom"/>
</dbReference>
<dbReference type="PROSITE" id="PS00383">
    <property type="entry name" value="TYR_PHOSPHATASE_1"/>
    <property type="match status" value="1"/>
</dbReference>
<dbReference type="Gene3D" id="3.90.190.10">
    <property type="entry name" value="Protein tyrosine phosphatase superfamily"/>
    <property type="match status" value="1"/>
</dbReference>
<evidence type="ECO:0000256" key="4">
    <source>
        <dbReference type="ARBA" id="ARBA00013064"/>
    </source>
</evidence>
<dbReference type="InterPro" id="IPR029021">
    <property type="entry name" value="Prot-tyrosine_phosphatase-like"/>
</dbReference>
<evidence type="ECO:0000256" key="13">
    <source>
        <dbReference type="ARBA" id="ARBA00043734"/>
    </source>
</evidence>